<evidence type="ECO:0000313" key="4">
    <source>
        <dbReference type="EMBL" id="PZC70719.1"/>
    </source>
</evidence>
<protein>
    <recommendedName>
        <fullName evidence="3">CCHC-type domain-containing protein</fullName>
    </recommendedName>
</protein>
<reference evidence="4 5" key="1">
    <citation type="journal article" date="2017" name="BMC Biol.">
        <title>Genomic innovations, transcriptional plasticity and gene loss underlying the evolution and divergence of two highly polyphagous and invasive Helicoverpa pest species.</title>
        <authorList>
            <person name="Pearce S.L."/>
            <person name="Clarke D.F."/>
            <person name="East P.D."/>
            <person name="Elfekih S."/>
            <person name="Gordon K.H."/>
            <person name="Jermiin L.S."/>
            <person name="McGaughran A."/>
            <person name="Oakeshott J.G."/>
            <person name="Papanikolaou A."/>
            <person name="Perera O.P."/>
            <person name="Rane R.V."/>
            <person name="Richards S."/>
            <person name="Tay W.T."/>
            <person name="Walsh T.K."/>
            <person name="Anderson A."/>
            <person name="Anderson C.J."/>
            <person name="Asgari S."/>
            <person name="Board P.G."/>
            <person name="Bretschneider A."/>
            <person name="Campbell P.M."/>
            <person name="Chertemps T."/>
            <person name="Christeller J.T."/>
            <person name="Coppin C.W."/>
            <person name="Downes S.J."/>
            <person name="Duan G."/>
            <person name="Farnsworth C.A."/>
            <person name="Good R.T."/>
            <person name="Han L.B."/>
            <person name="Han Y.C."/>
            <person name="Hatje K."/>
            <person name="Horne I."/>
            <person name="Huang Y.P."/>
            <person name="Hughes D.S."/>
            <person name="Jacquin-Joly E."/>
            <person name="James W."/>
            <person name="Jhangiani S."/>
            <person name="Kollmar M."/>
            <person name="Kuwar S.S."/>
            <person name="Li S."/>
            <person name="Liu N.Y."/>
            <person name="Maibeche M.T."/>
            <person name="Miller J.R."/>
            <person name="Montagne N."/>
            <person name="Perry T."/>
            <person name="Qu J."/>
            <person name="Song S.V."/>
            <person name="Sutton G.G."/>
            <person name="Vogel H."/>
            <person name="Walenz B.P."/>
            <person name="Xu W."/>
            <person name="Zhang H.J."/>
            <person name="Zou Z."/>
            <person name="Batterham P."/>
            <person name="Edwards O.R."/>
            <person name="Feyereisen R."/>
            <person name="Gibbs R.A."/>
            <person name="Heckel D.G."/>
            <person name="McGrath A."/>
            <person name="Robin C."/>
            <person name="Scherer S.E."/>
            <person name="Worley K.C."/>
            <person name="Wu Y.D."/>
        </authorList>
    </citation>
    <scope>NUCLEOTIDE SEQUENCE [LARGE SCALE GENOMIC DNA]</scope>
    <source>
        <strain evidence="4">Harm_GR_Male_#8</strain>
        <tissue evidence="4">Whole organism</tissue>
    </source>
</reference>
<keyword evidence="1" id="KW-0863">Zinc-finger</keyword>
<keyword evidence="5" id="KW-1185">Reference proteome</keyword>
<dbReference type="EMBL" id="KZ150483">
    <property type="protein sequence ID" value="PZC70719.1"/>
    <property type="molecule type" value="Genomic_DNA"/>
</dbReference>
<organism evidence="4 5">
    <name type="scientific">Helicoverpa armigera</name>
    <name type="common">Cotton bollworm</name>
    <name type="synonym">Heliothis armigera</name>
    <dbReference type="NCBI Taxonomy" id="29058"/>
    <lineage>
        <taxon>Eukaryota</taxon>
        <taxon>Metazoa</taxon>
        <taxon>Ecdysozoa</taxon>
        <taxon>Arthropoda</taxon>
        <taxon>Hexapoda</taxon>
        <taxon>Insecta</taxon>
        <taxon>Pterygota</taxon>
        <taxon>Neoptera</taxon>
        <taxon>Endopterygota</taxon>
        <taxon>Lepidoptera</taxon>
        <taxon>Glossata</taxon>
        <taxon>Ditrysia</taxon>
        <taxon>Noctuoidea</taxon>
        <taxon>Noctuidae</taxon>
        <taxon>Heliothinae</taxon>
        <taxon>Helicoverpa</taxon>
    </lineage>
</organism>
<evidence type="ECO:0000259" key="3">
    <source>
        <dbReference type="PROSITE" id="PS50158"/>
    </source>
</evidence>
<keyword evidence="1" id="KW-0862">Zinc</keyword>
<evidence type="ECO:0000256" key="1">
    <source>
        <dbReference type="PROSITE-ProRule" id="PRU00047"/>
    </source>
</evidence>
<keyword evidence="1" id="KW-0479">Metal-binding</keyword>
<evidence type="ECO:0000313" key="5">
    <source>
        <dbReference type="Proteomes" id="UP000249218"/>
    </source>
</evidence>
<dbReference type="GO" id="GO:0003676">
    <property type="term" value="F:nucleic acid binding"/>
    <property type="evidence" value="ECO:0007669"/>
    <property type="project" value="InterPro"/>
</dbReference>
<evidence type="ECO:0000256" key="2">
    <source>
        <dbReference type="SAM" id="MobiDB-lite"/>
    </source>
</evidence>
<dbReference type="PROSITE" id="PS50158">
    <property type="entry name" value="ZF_CCHC"/>
    <property type="match status" value="1"/>
</dbReference>
<name>A0A2W1B102_HELAM</name>
<dbReference type="AlphaFoldDB" id="A0A2W1B102"/>
<dbReference type="GO" id="GO:0008270">
    <property type="term" value="F:zinc ion binding"/>
    <property type="evidence" value="ECO:0007669"/>
    <property type="project" value="UniProtKB-KW"/>
</dbReference>
<proteinExistence type="predicted"/>
<dbReference type="InterPro" id="IPR001878">
    <property type="entry name" value="Znf_CCHC"/>
</dbReference>
<dbReference type="Proteomes" id="UP000249218">
    <property type="component" value="Unassembled WGS sequence"/>
</dbReference>
<sequence length="239" mass="24835">MSFNLDLRMYLLNLLVKNRSVKSPVRRRVNERRVARDGVPPIGGLFSRPIGPKETPTSSASSCKDGQGVSDELAVAPIEKLAGLATASSKGIMEAVRSKSSKLNKDEMAAIGMGNAGLLVSTTSPAAAAALKSAVPATLRAAEPAVREPLVALTGLDGASQQYGHPEKYCRAKNMVCGNCGEDGHKASECQSATVSCATCRKFGRPGASSHKTAARVCPARIHAESCAIGGTSYSIVHG</sequence>
<feature type="compositionally biased region" description="Polar residues" evidence="2">
    <location>
        <begin position="55"/>
        <end position="64"/>
    </location>
</feature>
<accession>A0A2W1B102</accession>
<feature type="domain" description="CCHC-type" evidence="3">
    <location>
        <begin position="177"/>
        <end position="192"/>
    </location>
</feature>
<feature type="region of interest" description="Disordered" evidence="2">
    <location>
        <begin position="45"/>
        <end position="66"/>
    </location>
</feature>
<gene>
    <name evidence="4" type="primary">HaOG215015</name>
    <name evidence="4" type="ORF">B5X24_HaOG215015</name>
</gene>